<sequence>MARDIVDAGGGLATLLRAGDWASSAFEADGMKEGFATTWSPVGKELPPGHTDYSWEKAVAASKPAPAPAKKPKKVGGGAEASAKKAPEPPPVGGGTRDEDDDAAAKIALIVGRVTKVWEHPDSDKLFCEEIDCGESEIRQIGSGLRAFYKKEEFEGRLVLVVANLKPKKLAGFPSNGMVLCASSADHSDVKFVEVPEGAKPGDRVVFGDMPMDPPA</sequence>
<dbReference type="PANTHER" id="PTHR11586">
    <property type="entry name" value="TRNA-AMINOACYLATION COFACTOR ARC1 FAMILY MEMBER"/>
    <property type="match status" value="1"/>
</dbReference>
<dbReference type="InterPro" id="IPR051270">
    <property type="entry name" value="Tyrosine-tRNA_ligase_regulator"/>
</dbReference>
<dbReference type="SUPFAM" id="SSF50249">
    <property type="entry name" value="Nucleic acid-binding proteins"/>
    <property type="match status" value="1"/>
</dbReference>
<gene>
    <name evidence="6" type="ORF">PCOR1329_LOCUS18611</name>
</gene>
<organism evidence="6 7">
    <name type="scientific">Prorocentrum cordatum</name>
    <dbReference type="NCBI Taxonomy" id="2364126"/>
    <lineage>
        <taxon>Eukaryota</taxon>
        <taxon>Sar</taxon>
        <taxon>Alveolata</taxon>
        <taxon>Dinophyceae</taxon>
        <taxon>Prorocentrales</taxon>
        <taxon>Prorocentraceae</taxon>
        <taxon>Prorocentrum</taxon>
    </lineage>
</organism>
<comment type="caution">
    <text evidence="6">The sequence shown here is derived from an EMBL/GenBank/DDBJ whole genome shotgun (WGS) entry which is preliminary data.</text>
</comment>
<keyword evidence="7" id="KW-1185">Reference proteome</keyword>
<evidence type="ECO:0000313" key="7">
    <source>
        <dbReference type="Proteomes" id="UP001189429"/>
    </source>
</evidence>
<dbReference type="Proteomes" id="UP001189429">
    <property type="component" value="Unassembled WGS sequence"/>
</dbReference>
<keyword evidence="1 3" id="KW-0820">tRNA-binding</keyword>
<evidence type="ECO:0000259" key="5">
    <source>
        <dbReference type="PROSITE" id="PS50886"/>
    </source>
</evidence>
<feature type="non-terminal residue" evidence="6">
    <location>
        <position position="216"/>
    </location>
</feature>
<proteinExistence type="predicted"/>
<keyword evidence="2 3" id="KW-0694">RNA-binding</keyword>
<dbReference type="PROSITE" id="PS50886">
    <property type="entry name" value="TRBD"/>
    <property type="match status" value="1"/>
</dbReference>
<protein>
    <recommendedName>
        <fullName evidence="5">tRNA-binding domain-containing protein</fullName>
    </recommendedName>
</protein>
<dbReference type="EMBL" id="CAUYUJ010005869">
    <property type="protein sequence ID" value="CAK0815254.1"/>
    <property type="molecule type" value="Genomic_DNA"/>
</dbReference>
<evidence type="ECO:0000256" key="3">
    <source>
        <dbReference type="PROSITE-ProRule" id="PRU00209"/>
    </source>
</evidence>
<dbReference type="Gene3D" id="2.40.50.140">
    <property type="entry name" value="Nucleic acid-binding proteins"/>
    <property type="match status" value="1"/>
</dbReference>
<evidence type="ECO:0000256" key="2">
    <source>
        <dbReference type="ARBA" id="ARBA00022884"/>
    </source>
</evidence>
<dbReference type="PANTHER" id="PTHR11586:SF33">
    <property type="entry name" value="AMINOACYL TRNA SYNTHASE COMPLEX-INTERACTING MULTIFUNCTIONAL PROTEIN 1"/>
    <property type="match status" value="1"/>
</dbReference>
<dbReference type="InterPro" id="IPR012340">
    <property type="entry name" value="NA-bd_OB-fold"/>
</dbReference>
<evidence type="ECO:0000256" key="4">
    <source>
        <dbReference type="SAM" id="MobiDB-lite"/>
    </source>
</evidence>
<evidence type="ECO:0000313" key="6">
    <source>
        <dbReference type="EMBL" id="CAK0815254.1"/>
    </source>
</evidence>
<feature type="domain" description="TRNA-binding" evidence="5">
    <location>
        <begin position="103"/>
        <end position="206"/>
    </location>
</feature>
<dbReference type="InterPro" id="IPR002547">
    <property type="entry name" value="tRNA-bd_dom"/>
</dbReference>
<dbReference type="Pfam" id="PF01588">
    <property type="entry name" value="tRNA_bind"/>
    <property type="match status" value="1"/>
</dbReference>
<name>A0ABN9RB73_9DINO</name>
<accession>A0ABN9RB73</accession>
<evidence type="ECO:0000256" key="1">
    <source>
        <dbReference type="ARBA" id="ARBA00022555"/>
    </source>
</evidence>
<reference evidence="6" key="1">
    <citation type="submission" date="2023-10" db="EMBL/GenBank/DDBJ databases">
        <authorList>
            <person name="Chen Y."/>
            <person name="Shah S."/>
            <person name="Dougan E. K."/>
            <person name="Thang M."/>
            <person name="Chan C."/>
        </authorList>
    </citation>
    <scope>NUCLEOTIDE SEQUENCE [LARGE SCALE GENOMIC DNA]</scope>
</reference>
<feature type="region of interest" description="Disordered" evidence="4">
    <location>
        <begin position="57"/>
        <end position="99"/>
    </location>
</feature>
<dbReference type="CDD" id="cd02799">
    <property type="entry name" value="tRNA_bind_EMAP-II_like"/>
    <property type="match status" value="1"/>
</dbReference>